<dbReference type="RefSeq" id="WP_382234573.1">
    <property type="nucleotide sequence ID" value="NZ_JBHTCC010000002.1"/>
</dbReference>
<name>A0ABW2J642_9BURK</name>
<dbReference type="InterPro" id="IPR001387">
    <property type="entry name" value="Cro/C1-type_HTH"/>
</dbReference>
<dbReference type="CDD" id="cd00093">
    <property type="entry name" value="HTH_XRE"/>
    <property type="match status" value="1"/>
</dbReference>
<dbReference type="InterPro" id="IPR050807">
    <property type="entry name" value="TransReg_Diox_bact_type"/>
</dbReference>
<dbReference type="SUPFAM" id="SSF47413">
    <property type="entry name" value="lambda repressor-like DNA-binding domains"/>
    <property type="match status" value="1"/>
</dbReference>
<dbReference type="Proteomes" id="UP001596379">
    <property type="component" value="Unassembled WGS sequence"/>
</dbReference>
<dbReference type="PANTHER" id="PTHR46797:SF24">
    <property type="entry name" value="DNA-BINDING PHAGE PROTEIN"/>
    <property type="match status" value="1"/>
</dbReference>
<evidence type="ECO:0000259" key="2">
    <source>
        <dbReference type="PROSITE" id="PS50943"/>
    </source>
</evidence>
<proteinExistence type="predicted"/>
<dbReference type="InterPro" id="IPR010982">
    <property type="entry name" value="Lambda_DNA-bd_dom_sf"/>
</dbReference>
<evidence type="ECO:0000313" key="4">
    <source>
        <dbReference type="Proteomes" id="UP001596379"/>
    </source>
</evidence>
<keyword evidence="4" id="KW-1185">Reference proteome</keyword>
<protein>
    <submittedName>
        <fullName evidence="3">Helix-turn-helix domain-containing protein</fullName>
    </submittedName>
</protein>
<keyword evidence="1" id="KW-0238">DNA-binding</keyword>
<comment type="caution">
    <text evidence="3">The sequence shown here is derived from an EMBL/GenBank/DDBJ whole genome shotgun (WGS) entry which is preliminary data.</text>
</comment>
<reference evidence="4" key="1">
    <citation type="journal article" date="2019" name="Int. J. Syst. Evol. Microbiol.">
        <title>The Global Catalogue of Microorganisms (GCM) 10K type strain sequencing project: providing services to taxonomists for standard genome sequencing and annotation.</title>
        <authorList>
            <consortium name="The Broad Institute Genomics Platform"/>
            <consortium name="The Broad Institute Genome Sequencing Center for Infectious Disease"/>
            <person name="Wu L."/>
            <person name="Ma J."/>
        </authorList>
    </citation>
    <scope>NUCLEOTIDE SEQUENCE [LARGE SCALE GENOMIC DNA]</scope>
    <source>
        <strain evidence="4">CCUG 36956</strain>
    </source>
</reference>
<dbReference type="Gene3D" id="1.10.260.40">
    <property type="entry name" value="lambda repressor-like DNA-binding domains"/>
    <property type="match status" value="1"/>
</dbReference>
<accession>A0ABW2J642</accession>
<sequence>MSESQESKRQVLANRLKEARKMAGLSQGQTAKLLELHRPAISEIEAGNRRVSVEELKRFAEIYDVTASWLLGETAEQLQTDDPRLQLAARELGKLKSDDLDRLMRLLASMRGADDSSNGET</sequence>
<evidence type="ECO:0000313" key="3">
    <source>
        <dbReference type="EMBL" id="MFC7298969.1"/>
    </source>
</evidence>
<gene>
    <name evidence="3" type="ORF">ACFQO0_11050</name>
</gene>
<dbReference type="PANTHER" id="PTHR46797">
    <property type="entry name" value="HTH-TYPE TRANSCRIPTIONAL REGULATOR"/>
    <property type="match status" value="1"/>
</dbReference>
<dbReference type="EMBL" id="JBHTCC010000002">
    <property type="protein sequence ID" value="MFC7298969.1"/>
    <property type="molecule type" value="Genomic_DNA"/>
</dbReference>
<dbReference type="Pfam" id="PF01381">
    <property type="entry name" value="HTH_3"/>
    <property type="match status" value="1"/>
</dbReference>
<organism evidence="3 4">
    <name type="scientific">Herminiimonas aquatilis</name>
    <dbReference type="NCBI Taxonomy" id="345342"/>
    <lineage>
        <taxon>Bacteria</taxon>
        <taxon>Pseudomonadati</taxon>
        <taxon>Pseudomonadota</taxon>
        <taxon>Betaproteobacteria</taxon>
        <taxon>Burkholderiales</taxon>
        <taxon>Oxalobacteraceae</taxon>
        <taxon>Herminiimonas</taxon>
    </lineage>
</organism>
<feature type="domain" description="HTH cro/C1-type" evidence="2">
    <location>
        <begin position="16"/>
        <end position="70"/>
    </location>
</feature>
<evidence type="ECO:0000256" key="1">
    <source>
        <dbReference type="ARBA" id="ARBA00023125"/>
    </source>
</evidence>
<dbReference type="PROSITE" id="PS50943">
    <property type="entry name" value="HTH_CROC1"/>
    <property type="match status" value="1"/>
</dbReference>
<dbReference type="SMART" id="SM00530">
    <property type="entry name" value="HTH_XRE"/>
    <property type="match status" value="1"/>
</dbReference>